<sequence length="670" mass="70870">MAPTARALLLAATAAHAARDAADASPRRLSASSPPAPPPYAPLRLRTGQLLPRVGLGTGGLDDATTERAAAAALALGYRHFDTSESYANEAGLGRALAASAVPRDEVFLTTKYYGGCAYGAEGSVLAALRGSLARLRVSYVDLYLVHMPGIRSRDRKKCPAAPPNGAAARLATWRQMEAAARLGLARAIGVANFGVAELDALAAAGATPPAVKQVEFQVHYHDDALQRACEARGIALVAYGPLRATVDGRARTAALRAVAAAHGVSPTAVALQWAVAQGVAVIPRSASAAHLAENLAVATRPAALSAAELASLVPRAPARRYAGLAADLKKHEAAAARARAGEGGGVAWRPLEGRSAREVLAQEADPMLALARGKYPAIILRSHLAADDAAALLRRFPWPPRPLPRGGRKTGKALLGEGYWRERSSNYYTMGVDLHSSLKQGVSPAEAAHLSRRHADHFASLGVDSAFASLHAALRSLAAGRAVGTGVDGASANASLFHGVFRAHGRGSSFPLHFDTLRAAAWARRGCARDESDAAAAARVARVAAYADLYRFDEQFSALLVLQRARADNASDLTAFRTHWHALLPECSMRARPHDVGVNVGADYKRYVRRERGEGREAGAAAPLRLEAGDFYIFNSQYVHDVSLNVEERYRVTLGTFVGYSPSELRVWA</sequence>
<dbReference type="PANTHER" id="PTHR43827">
    <property type="entry name" value="2,5-DIKETO-D-GLUCONIC ACID REDUCTASE"/>
    <property type="match status" value="1"/>
</dbReference>
<feature type="region of interest" description="Disordered" evidence="4">
    <location>
        <begin position="21"/>
        <end position="44"/>
    </location>
</feature>
<evidence type="ECO:0000313" key="8">
    <source>
        <dbReference type="Proteomes" id="UP001515480"/>
    </source>
</evidence>
<dbReference type="InterPro" id="IPR023210">
    <property type="entry name" value="NADP_OxRdtase_dom"/>
</dbReference>
<comment type="similarity">
    <text evidence="1">Belongs to the aldo/keto reductase family.</text>
</comment>
<name>A0AB34K9N0_PRYPA</name>
<evidence type="ECO:0000256" key="1">
    <source>
        <dbReference type="ARBA" id="ARBA00007905"/>
    </source>
</evidence>
<accession>A0AB34K9N0</accession>
<dbReference type="EMBL" id="JBGBPQ010000001">
    <property type="protein sequence ID" value="KAL1530915.1"/>
    <property type="molecule type" value="Genomic_DNA"/>
</dbReference>
<feature type="signal peptide" evidence="5">
    <location>
        <begin position="1"/>
        <end position="17"/>
    </location>
</feature>
<dbReference type="InterPro" id="IPR036812">
    <property type="entry name" value="NAD(P)_OxRdtase_dom_sf"/>
</dbReference>
<keyword evidence="2" id="KW-0521">NADP</keyword>
<gene>
    <name evidence="7" type="ORF">AB1Y20_001806</name>
</gene>
<evidence type="ECO:0000313" key="7">
    <source>
        <dbReference type="EMBL" id="KAL1530915.1"/>
    </source>
</evidence>
<feature type="domain" description="NADP-dependent oxidoreductase" evidence="6">
    <location>
        <begin position="56"/>
        <end position="301"/>
    </location>
</feature>
<dbReference type="SUPFAM" id="SSF51430">
    <property type="entry name" value="NAD(P)-linked oxidoreductase"/>
    <property type="match status" value="1"/>
</dbReference>
<feature type="chain" id="PRO_5044196804" description="NADP-dependent oxidoreductase domain-containing protein" evidence="5">
    <location>
        <begin position="18"/>
        <end position="670"/>
    </location>
</feature>
<protein>
    <recommendedName>
        <fullName evidence="6">NADP-dependent oxidoreductase domain-containing protein</fullName>
    </recommendedName>
</protein>
<dbReference type="CDD" id="cd19071">
    <property type="entry name" value="AKR_AKR1-5-like"/>
    <property type="match status" value="1"/>
</dbReference>
<dbReference type="GO" id="GO:1990002">
    <property type="term" value="F:methylglyoxal reductase (NADPH) (acetol producing) activity"/>
    <property type="evidence" value="ECO:0007669"/>
    <property type="project" value="TreeGrafter"/>
</dbReference>
<keyword evidence="8" id="KW-1185">Reference proteome</keyword>
<evidence type="ECO:0000256" key="4">
    <source>
        <dbReference type="SAM" id="MobiDB-lite"/>
    </source>
</evidence>
<dbReference type="Gene3D" id="3.20.20.100">
    <property type="entry name" value="NADP-dependent oxidoreductase domain"/>
    <property type="match status" value="1"/>
</dbReference>
<keyword evidence="5" id="KW-0732">Signal</keyword>
<dbReference type="Proteomes" id="UP001515480">
    <property type="component" value="Unassembled WGS sequence"/>
</dbReference>
<dbReference type="GO" id="GO:0051596">
    <property type="term" value="P:methylglyoxal catabolic process"/>
    <property type="evidence" value="ECO:0007669"/>
    <property type="project" value="TreeGrafter"/>
</dbReference>
<dbReference type="PROSITE" id="PS00798">
    <property type="entry name" value="ALDOKETO_REDUCTASE_1"/>
    <property type="match status" value="1"/>
</dbReference>
<comment type="caution">
    <text evidence="7">The sequence shown here is derived from an EMBL/GenBank/DDBJ whole genome shotgun (WGS) entry which is preliminary data.</text>
</comment>
<dbReference type="AlphaFoldDB" id="A0AB34K9N0"/>
<evidence type="ECO:0000256" key="5">
    <source>
        <dbReference type="SAM" id="SignalP"/>
    </source>
</evidence>
<organism evidence="7 8">
    <name type="scientific">Prymnesium parvum</name>
    <name type="common">Toxic golden alga</name>
    <dbReference type="NCBI Taxonomy" id="97485"/>
    <lineage>
        <taxon>Eukaryota</taxon>
        <taxon>Haptista</taxon>
        <taxon>Haptophyta</taxon>
        <taxon>Prymnesiophyceae</taxon>
        <taxon>Prymnesiales</taxon>
        <taxon>Prymnesiaceae</taxon>
        <taxon>Prymnesium</taxon>
    </lineage>
</organism>
<evidence type="ECO:0000256" key="3">
    <source>
        <dbReference type="ARBA" id="ARBA00023002"/>
    </source>
</evidence>
<dbReference type="InterPro" id="IPR018170">
    <property type="entry name" value="Aldo/ket_reductase_CS"/>
</dbReference>
<keyword evidence="3" id="KW-0560">Oxidoreductase</keyword>
<dbReference type="PRINTS" id="PR00069">
    <property type="entry name" value="ALDKETRDTASE"/>
</dbReference>
<dbReference type="InterPro" id="IPR020471">
    <property type="entry name" value="AKR"/>
</dbReference>
<proteinExistence type="inferred from homology"/>
<evidence type="ECO:0000256" key="2">
    <source>
        <dbReference type="ARBA" id="ARBA00022857"/>
    </source>
</evidence>
<dbReference type="Pfam" id="PF00248">
    <property type="entry name" value="Aldo_ket_red"/>
    <property type="match status" value="1"/>
</dbReference>
<dbReference type="PANTHER" id="PTHR43827:SF3">
    <property type="entry name" value="NADP-DEPENDENT OXIDOREDUCTASE DOMAIN-CONTAINING PROTEIN"/>
    <property type="match status" value="1"/>
</dbReference>
<evidence type="ECO:0000259" key="6">
    <source>
        <dbReference type="Pfam" id="PF00248"/>
    </source>
</evidence>
<reference evidence="7 8" key="1">
    <citation type="journal article" date="2024" name="Science">
        <title>Giant polyketide synthase enzymes in the biosynthesis of giant marine polyether toxins.</title>
        <authorList>
            <person name="Fallon T.R."/>
            <person name="Shende V.V."/>
            <person name="Wierzbicki I.H."/>
            <person name="Pendleton A.L."/>
            <person name="Watervoot N.F."/>
            <person name="Auber R.P."/>
            <person name="Gonzalez D.J."/>
            <person name="Wisecaver J.H."/>
            <person name="Moore B.S."/>
        </authorList>
    </citation>
    <scope>NUCLEOTIDE SEQUENCE [LARGE SCALE GENOMIC DNA]</scope>
    <source>
        <strain evidence="7 8">12B1</strain>
    </source>
</reference>